<dbReference type="RefSeq" id="WP_126996370.1">
    <property type="nucleotide sequence ID" value="NZ_CP034346.1"/>
</dbReference>
<dbReference type="GO" id="GO:0003824">
    <property type="term" value="F:catalytic activity"/>
    <property type="evidence" value="ECO:0007669"/>
    <property type="project" value="InterPro"/>
</dbReference>
<accession>A0A3S9UV04</accession>
<dbReference type="KEGG" id="plut:EI981_06115"/>
<proteinExistence type="predicted"/>
<gene>
    <name evidence="1" type="ORF">EI981_06115</name>
</gene>
<sequence length="82" mass="9195">MTSESVLQSQIIQRAWQDPDFKAQLLKNPKAAIQEVLGVILPDHIKVTTVEENSNELFLVLPPKPSDVMRSDEIKPNAIWGS</sequence>
<evidence type="ECO:0000313" key="2">
    <source>
        <dbReference type="Proteomes" id="UP000270678"/>
    </source>
</evidence>
<keyword evidence="2" id="KW-1185">Reference proteome</keyword>
<dbReference type="Proteomes" id="UP000270678">
    <property type="component" value="Chromosome"/>
</dbReference>
<name>A0A3S9UV04_9BACL</name>
<dbReference type="AlphaFoldDB" id="A0A3S9UV04"/>
<dbReference type="Gene3D" id="3.90.330.10">
    <property type="entry name" value="Nitrile hydratase alpha /Thiocyanate hydrolase gamma"/>
    <property type="match status" value="2"/>
</dbReference>
<reference evidence="2" key="1">
    <citation type="submission" date="2018-12" db="EMBL/GenBank/DDBJ databases">
        <title>Complete genome sequence of Paenibacillus sp. MBLB1234.</title>
        <authorList>
            <person name="Nam Y.-D."/>
            <person name="Kang J."/>
            <person name="Chung W.-H."/>
            <person name="Park Y.S."/>
        </authorList>
    </citation>
    <scope>NUCLEOTIDE SEQUENCE [LARGE SCALE GENOMIC DNA]</scope>
    <source>
        <strain evidence="2">MBLB1234</strain>
    </source>
</reference>
<evidence type="ECO:0000313" key="1">
    <source>
        <dbReference type="EMBL" id="AZS14071.1"/>
    </source>
</evidence>
<dbReference type="GO" id="GO:0046914">
    <property type="term" value="F:transition metal ion binding"/>
    <property type="evidence" value="ECO:0007669"/>
    <property type="project" value="InterPro"/>
</dbReference>
<dbReference type="OrthoDB" id="1371078at2"/>
<protein>
    <submittedName>
        <fullName evidence="1">NHLP leader peptide family natural product</fullName>
    </submittedName>
</protein>
<dbReference type="NCBIfam" id="TIGR03793">
    <property type="entry name" value="leader_NHLP"/>
    <property type="match status" value="1"/>
</dbReference>
<dbReference type="InterPro" id="IPR022513">
    <property type="entry name" value="TOMM_pelo"/>
</dbReference>
<dbReference type="EMBL" id="CP034346">
    <property type="protein sequence ID" value="AZS14071.1"/>
    <property type="molecule type" value="Genomic_DNA"/>
</dbReference>
<dbReference type="InterPro" id="IPR036648">
    <property type="entry name" value="CN_Hdrase_a/SCN_Hdrase_g_sf"/>
</dbReference>
<dbReference type="SUPFAM" id="SSF56209">
    <property type="entry name" value="Nitrile hydratase alpha chain"/>
    <property type="match status" value="1"/>
</dbReference>
<organism evidence="1 2">
    <name type="scientific">Paenibacillus lutimineralis</name>
    <dbReference type="NCBI Taxonomy" id="2707005"/>
    <lineage>
        <taxon>Bacteria</taxon>
        <taxon>Bacillati</taxon>
        <taxon>Bacillota</taxon>
        <taxon>Bacilli</taxon>
        <taxon>Bacillales</taxon>
        <taxon>Paenibacillaceae</taxon>
        <taxon>Paenibacillus</taxon>
    </lineage>
</organism>